<dbReference type="SMART" id="SM00895">
    <property type="entry name" value="FCD"/>
    <property type="match status" value="1"/>
</dbReference>
<dbReference type="PRINTS" id="PR00035">
    <property type="entry name" value="HTHGNTR"/>
</dbReference>
<reference evidence="5 6" key="1">
    <citation type="submission" date="2019-05" db="EMBL/GenBank/DDBJ databases">
        <title>Mycolicibacterium sphagni ENV482 genome assembly.</title>
        <authorList>
            <person name="Chen W."/>
            <person name="Faulkner N.W."/>
            <person name="Hyman M.R."/>
        </authorList>
    </citation>
    <scope>NUCLEOTIDE SEQUENCE [LARGE SCALE GENOMIC DNA]</scope>
    <source>
        <strain evidence="5 6">ENV482</strain>
    </source>
</reference>
<dbReference type="Pfam" id="PF07729">
    <property type="entry name" value="FCD"/>
    <property type="match status" value="1"/>
</dbReference>
<evidence type="ECO:0000259" key="4">
    <source>
        <dbReference type="PROSITE" id="PS50949"/>
    </source>
</evidence>
<keyword evidence="2" id="KW-0238">DNA-binding</keyword>
<sequence>MSVDATSLLRLEKTSLRQQALSALRRAITTGQLPPGTHLVETELSDALQISRGTLREAMRQLQQEGLISTGARGRLSVRHLDEKEIRDIFHVRAALESLAARELASHPERAEAVGVLRRAVDDMDKWAASNLEDRIEADLRFHRTMCQLTGNETLLHQWSSLEGSIRMSIMFAGVERANKNMNAKRHHDIVDAIEAGDASSAAHAVADHMAGAANNLVAGD</sequence>
<dbReference type="RefSeq" id="WP_174399575.1">
    <property type="nucleotide sequence ID" value="NZ_VBSB01000012.1"/>
</dbReference>
<dbReference type="InterPro" id="IPR011711">
    <property type="entry name" value="GntR_C"/>
</dbReference>
<gene>
    <name evidence="5" type="ORF">FEG63_20030</name>
</gene>
<dbReference type="PROSITE" id="PS50949">
    <property type="entry name" value="HTH_GNTR"/>
    <property type="match status" value="1"/>
</dbReference>
<dbReference type="Gene3D" id="1.10.10.10">
    <property type="entry name" value="Winged helix-like DNA-binding domain superfamily/Winged helix DNA-binding domain"/>
    <property type="match status" value="1"/>
</dbReference>
<dbReference type="Proteomes" id="UP000708347">
    <property type="component" value="Unassembled WGS sequence"/>
</dbReference>
<evidence type="ECO:0000256" key="2">
    <source>
        <dbReference type="ARBA" id="ARBA00023125"/>
    </source>
</evidence>
<comment type="caution">
    <text evidence="5">The sequence shown here is derived from an EMBL/GenBank/DDBJ whole genome shotgun (WGS) entry which is preliminary data.</text>
</comment>
<dbReference type="PANTHER" id="PTHR43537">
    <property type="entry name" value="TRANSCRIPTIONAL REGULATOR, GNTR FAMILY"/>
    <property type="match status" value="1"/>
</dbReference>
<dbReference type="SUPFAM" id="SSF48008">
    <property type="entry name" value="GntR ligand-binding domain-like"/>
    <property type="match status" value="1"/>
</dbReference>
<dbReference type="Gene3D" id="1.20.120.530">
    <property type="entry name" value="GntR ligand-binding domain-like"/>
    <property type="match status" value="1"/>
</dbReference>
<keyword evidence="6" id="KW-1185">Reference proteome</keyword>
<evidence type="ECO:0000313" key="5">
    <source>
        <dbReference type="EMBL" id="NTY61837.1"/>
    </source>
</evidence>
<dbReference type="InterPro" id="IPR008920">
    <property type="entry name" value="TF_FadR/GntR_C"/>
</dbReference>
<evidence type="ECO:0000256" key="1">
    <source>
        <dbReference type="ARBA" id="ARBA00023015"/>
    </source>
</evidence>
<keyword evidence="3" id="KW-0804">Transcription</keyword>
<dbReference type="CDD" id="cd07377">
    <property type="entry name" value="WHTH_GntR"/>
    <property type="match status" value="1"/>
</dbReference>
<evidence type="ECO:0000256" key="3">
    <source>
        <dbReference type="ARBA" id="ARBA00023163"/>
    </source>
</evidence>
<organism evidence="5 6">
    <name type="scientific">Mycolicibacterium sphagni</name>
    <dbReference type="NCBI Taxonomy" id="1786"/>
    <lineage>
        <taxon>Bacteria</taxon>
        <taxon>Bacillati</taxon>
        <taxon>Actinomycetota</taxon>
        <taxon>Actinomycetes</taxon>
        <taxon>Mycobacteriales</taxon>
        <taxon>Mycobacteriaceae</taxon>
        <taxon>Mycolicibacterium</taxon>
    </lineage>
</organism>
<dbReference type="SUPFAM" id="SSF46785">
    <property type="entry name" value="Winged helix' DNA-binding domain"/>
    <property type="match status" value="1"/>
</dbReference>
<evidence type="ECO:0000313" key="6">
    <source>
        <dbReference type="Proteomes" id="UP000708347"/>
    </source>
</evidence>
<dbReference type="InterPro" id="IPR000524">
    <property type="entry name" value="Tscrpt_reg_HTH_GntR"/>
</dbReference>
<accession>A0ABX2JYK6</accession>
<keyword evidence="1" id="KW-0805">Transcription regulation</keyword>
<dbReference type="SMART" id="SM00345">
    <property type="entry name" value="HTH_GNTR"/>
    <property type="match status" value="1"/>
</dbReference>
<protein>
    <submittedName>
        <fullName evidence="5">GntR family transcriptional regulator</fullName>
    </submittedName>
</protein>
<name>A0ABX2JYK6_9MYCO</name>
<dbReference type="EMBL" id="VBSB01000012">
    <property type="protein sequence ID" value="NTY61837.1"/>
    <property type="molecule type" value="Genomic_DNA"/>
</dbReference>
<proteinExistence type="predicted"/>
<dbReference type="Pfam" id="PF00392">
    <property type="entry name" value="GntR"/>
    <property type="match status" value="1"/>
</dbReference>
<dbReference type="InterPro" id="IPR036388">
    <property type="entry name" value="WH-like_DNA-bd_sf"/>
</dbReference>
<dbReference type="InterPro" id="IPR036390">
    <property type="entry name" value="WH_DNA-bd_sf"/>
</dbReference>
<feature type="domain" description="HTH gntR-type" evidence="4">
    <location>
        <begin position="14"/>
        <end position="81"/>
    </location>
</feature>
<dbReference type="PANTHER" id="PTHR43537:SF45">
    <property type="entry name" value="GNTR FAMILY REGULATORY PROTEIN"/>
    <property type="match status" value="1"/>
</dbReference>